<feature type="compositionally biased region" description="Basic and acidic residues" evidence="6">
    <location>
        <begin position="26"/>
        <end position="42"/>
    </location>
</feature>
<dbReference type="eggNOG" id="KOG0778">
    <property type="taxonomic scope" value="Eukaryota"/>
</dbReference>
<keyword evidence="3" id="KW-0378">Hydrolase</keyword>
<feature type="coiled-coil region" evidence="5">
    <location>
        <begin position="455"/>
        <end position="482"/>
    </location>
</feature>
<evidence type="ECO:0000256" key="5">
    <source>
        <dbReference type="SAM" id="Coils"/>
    </source>
</evidence>
<dbReference type="Pfam" id="PF02902">
    <property type="entry name" value="Peptidase_C48"/>
    <property type="match status" value="1"/>
</dbReference>
<reference evidence="9 11" key="2">
    <citation type="submission" date="2018-07" db="EMBL/GenBank/DDBJ databases">
        <title>Draft Genome Assemblies for Five Robust Yarrowia lipolytica Strains Exhibiting High Lipid Production and Pentose Sugar Utilization and Sugar Alcohol Secretion from Undetoxified Lignocellulosic Biomass Hydrolysates.</title>
        <authorList>
            <consortium name="DOE Joint Genome Institute"/>
            <person name="Walker C."/>
            <person name="Ryu S."/>
            <person name="Na H."/>
            <person name="Zane M."/>
            <person name="LaButti K."/>
            <person name="Lipzen A."/>
            <person name="Haridas S."/>
            <person name="Barry K."/>
            <person name="Grigoriev I.V."/>
            <person name="Quarterman J."/>
            <person name="Slininger P."/>
            <person name="Dien B."/>
            <person name="Trinh C.T."/>
        </authorList>
    </citation>
    <scope>NUCLEOTIDE SEQUENCE [LARGE SCALE GENOMIC DNA]</scope>
    <source>
        <strain evidence="9 11">YB392</strain>
    </source>
</reference>
<keyword evidence="2" id="KW-0645">Protease</keyword>
<dbReference type="EMBL" id="KZ858954">
    <property type="protein sequence ID" value="RDW28221.1"/>
    <property type="molecule type" value="Genomic_DNA"/>
</dbReference>
<dbReference type="AlphaFoldDB" id="A0A1D8NJD0"/>
<evidence type="ECO:0000256" key="1">
    <source>
        <dbReference type="ARBA" id="ARBA00005234"/>
    </source>
</evidence>
<dbReference type="VEuPathDB" id="FungiDB:YALI0_E21153g"/>
<gene>
    <name evidence="9" type="ORF">B0I71DRAFT_127776</name>
    <name evidence="8" type="ORF">YALI1_E25211g</name>
</gene>
<accession>A0A1D8NJD0</accession>
<evidence type="ECO:0000259" key="7">
    <source>
        <dbReference type="PROSITE" id="PS50600"/>
    </source>
</evidence>
<feature type="region of interest" description="Disordered" evidence="6">
    <location>
        <begin position="263"/>
        <end position="285"/>
    </location>
</feature>
<organism evidence="8 10">
    <name type="scientific">Yarrowia lipolytica</name>
    <name type="common">Candida lipolytica</name>
    <dbReference type="NCBI Taxonomy" id="4952"/>
    <lineage>
        <taxon>Eukaryota</taxon>
        <taxon>Fungi</taxon>
        <taxon>Dikarya</taxon>
        <taxon>Ascomycota</taxon>
        <taxon>Saccharomycotina</taxon>
        <taxon>Dipodascomycetes</taxon>
        <taxon>Dipodascales</taxon>
        <taxon>Dipodascales incertae sedis</taxon>
        <taxon>Yarrowia</taxon>
    </lineage>
</organism>
<dbReference type="InterPro" id="IPR038765">
    <property type="entry name" value="Papain-like_cys_pep_sf"/>
</dbReference>
<evidence type="ECO:0000313" key="11">
    <source>
        <dbReference type="Proteomes" id="UP000256601"/>
    </source>
</evidence>
<dbReference type="GO" id="GO:0006508">
    <property type="term" value="P:proteolysis"/>
    <property type="evidence" value="ECO:0007669"/>
    <property type="project" value="UniProtKB-KW"/>
</dbReference>
<evidence type="ECO:0000313" key="8">
    <source>
        <dbReference type="EMBL" id="AOW05741.1"/>
    </source>
</evidence>
<evidence type="ECO:0000256" key="2">
    <source>
        <dbReference type="ARBA" id="ARBA00022670"/>
    </source>
</evidence>
<keyword evidence="4" id="KW-0788">Thiol protease</keyword>
<feature type="domain" description="Ubiquitin-like protease family profile" evidence="7">
    <location>
        <begin position="526"/>
        <end position="694"/>
    </location>
</feature>
<comment type="similarity">
    <text evidence="1">Belongs to the peptidase C48 family.</text>
</comment>
<evidence type="ECO:0000313" key="9">
    <source>
        <dbReference type="EMBL" id="RDW28221.1"/>
    </source>
</evidence>
<dbReference type="EMBL" id="CP017557">
    <property type="protein sequence ID" value="AOW05741.1"/>
    <property type="molecule type" value="Genomic_DNA"/>
</dbReference>
<protein>
    <recommendedName>
        <fullName evidence="7">Ubiquitin-like protease family profile domain-containing protein</fullName>
    </recommendedName>
</protein>
<dbReference type="Proteomes" id="UP000256601">
    <property type="component" value="Unassembled WGS sequence"/>
</dbReference>
<dbReference type="VEuPathDB" id="FungiDB:YALI1_E25211g"/>
<keyword evidence="5" id="KW-0175">Coiled coil</keyword>
<evidence type="ECO:0000256" key="4">
    <source>
        <dbReference type="ARBA" id="ARBA00022807"/>
    </source>
</evidence>
<proteinExistence type="inferred from homology"/>
<dbReference type="GO" id="GO:0005634">
    <property type="term" value="C:nucleus"/>
    <property type="evidence" value="ECO:0007669"/>
    <property type="project" value="TreeGrafter"/>
</dbReference>
<dbReference type="Proteomes" id="UP000182444">
    <property type="component" value="Chromosome 1E"/>
</dbReference>
<evidence type="ECO:0000313" key="10">
    <source>
        <dbReference type="Proteomes" id="UP000182444"/>
    </source>
</evidence>
<name>A0A1D8NJD0_YARLL</name>
<dbReference type="PROSITE" id="PS50600">
    <property type="entry name" value="ULP_PROTEASE"/>
    <property type="match status" value="1"/>
</dbReference>
<dbReference type="SUPFAM" id="SSF54001">
    <property type="entry name" value="Cysteine proteinases"/>
    <property type="match status" value="1"/>
</dbReference>
<dbReference type="GO" id="GO:0016929">
    <property type="term" value="F:deSUMOylase activity"/>
    <property type="evidence" value="ECO:0007669"/>
    <property type="project" value="TreeGrafter"/>
</dbReference>
<dbReference type="Gene3D" id="3.40.395.10">
    <property type="entry name" value="Adenoviral Proteinase, Chain A"/>
    <property type="match status" value="1"/>
</dbReference>
<dbReference type="PANTHER" id="PTHR12606">
    <property type="entry name" value="SENTRIN/SUMO-SPECIFIC PROTEASE"/>
    <property type="match status" value="1"/>
</dbReference>
<dbReference type="GO" id="GO:0016926">
    <property type="term" value="P:protein desumoylation"/>
    <property type="evidence" value="ECO:0007669"/>
    <property type="project" value="TreeGrafter"/>
</dbReference>
<feature type="compositionally biased region" description="Polar residues" evidence="6">
    <location>
        <begin position="266"/>
        <end position="285"/>
    </location>
</feature>
<dbReference type="PANTHER" id="PTHR12606:SF141">
    <property type="entry name" value="GH15225P-RELATED"/>
    <property type="match status" value="1"/>
</dbReference>
<reference evidence="8 10" key="1">
    <citation type="journal article" date="2016" name="PLoS ONE">
        <title>Sequence Assembly of Yarrowia lipolytica Strain W29/CLIB89 Shows Transposable Element Diversity.</title>
        <authorList>
            <person name="Magnan C."/>
            <person name="Yu J."/>
            <person name="Chang I."/>
            <person name="Jahn E."/>
            <person name="Kanomata Y."/>
            <person name="Wu J."/>
            <person name="Zeller M."/>
            <person name="Oakes M."/>
            <person name="Baldi P."/>
            <person name="Sandmeyer S."/>
        </authorList>
    </citation>
    <scope>NUCLEOTIDE SEQUENCE [LARGE SCALE GENOMIC DNA]</scope>
    <source>
        <strain evidence="8">CLIB89</strain>
        <strain evidence="10">CLIB89(W29)</strain>
    </source>
</reference>
<dbReference type="InterPro" id="IPR003653">
    <property type="entry name" value="Peptidase_C48_C"/>
</dbReference>
<evidence type="ECO:0000256" key="6">
    <source>
        <dbReference type="SAM" id="MobiDB-lite"/>
    </source>
</evidence>
<feature type="region of interest" description="Disordered" evidence="6">
    <location>
        <begin position="1"/>
        <end position="57"/>
    </location>
</feature>
<sequence>MTSLYSGNLPKFDPQQPRYNGTRKTSHYDSLRKDSNSHHDDPFNPSTNRPDRVFTPNKSLVSYRDDFPRQQVQERTFSGNKGALDLPLHGSLTANQKRSYLEAFNVIGETGHSKPPPQSLYYQPEDNSLLAVQNHFDPIVDHPTMDTVKHIALEACKNLWRGTSLLFFALRASVAFAYNAVYTSDTKRRRVSNPNTNQGEFAESDARLNHYLAQNAHEEGQDVELEIIGSRQVEQYPSRVPGAFVDHQYDDYYSKAAPEQMRAAKASTSVQEPPQAHLRSSNNSYDDSLHFNGSFAASSPHFKPSKSLQDEFESIDASNQSFTPMKLPKRTAASTVAAENVLKPNRVPSYGTTFLQRPLEGPVVGQKPNKKFTERLYNAFSGNYKPPPTVVPETSFDASHLESQDRTQSVFSAWSNKSGAVDHDDEVEDARQRHAAQLYRQHQAELEQSLQEASRMDFKESYEVLEARRQQIQEQIERQKAQAEGRPVRSKKAPGAFLDLTSEQLKQVDDLWRSSPHNVIIDKFRIDLKGDDIHKLKDGRWLNDNVINFYFAMITERSKKAEGKLPVIGCMVTQFFKNLQEKGYSGVARWAKRAGIDVTKADYVFFPLNLNNNHWCLAVLDNVNKQIRQHDSLNGDGTRNLHIIKDYLRQEAEKMHPGSGGMFDEYEIVPRAESPQQFNGVDCGVFTCQNIELMARNAPLNYSQEDMPTIRRRIVYEVCTAEFLTHAQGKL</sequence>
<dbReference type="KEGG" id="yli:2911884"/>
<evidence type="ECO:0000256" key="3">
    <source>
        <dbReference type="ARBA" id="ARBA00022801"/>
    </source>
</evidence>